<gene>
    <name evidence="1" type="ORF">CD039_00455</name>
</gene>
<dbReference type="AlphaFoldDB" id="A0A2K4FD28"/>
<dbReference type="OrthoDB" id="2407806at2"/>
<dbReference type="EMBL" id="PPPX01000001">
    <property type="protein sequence ID" value="POA09264.1"/>
    <property type="molecule type" value="Genomic_DNA"/>
</dbReference>
<evidence type="ECO:0000313" key="1">
    <source>
        <dbReference type="EMBL" id="POA09264.1"/>
    </source>
</evidence>
<reference evidence="1 2" key="1">
    <citation type="submission" date="2017-08" db="EMBL/GenBank/DDBJ databases">
        <title>Draft genome sequences of 64 type strains of genus Staph aureus.</title>
        <authorList>
            <person name="Cole K."/>
            <person name="Golubchik T."/>
            <person name="Russell J."/>
            <person name="Foster D."/>
            <person name="Llewelyn M."/>
            <person name="Wilson D."/>
            <person name="Crook D."/>
            <person name="Paul J."/>
        </authorList>
    </citation>
    <scope>NUCLEOTIDE SEQUENCE [LARGE SCALE GENOMIC DNA]</scope>
    <source>
        <strain evidence="1 2">DSM 29875</strain>
    </source>
</reference>
<comment type="caution">
    <text evidence="1">The sequence shown here is derived from an EMBL/GenBank/DDBJ whole genome shotgun (WGS) entry which is preliminary data.</text>
</comment>
<protein>
    <submittedName>
        <fullName evidence="1">VraC protein</fullName>
    </submittedName>
</protein>
<proteinExistence type="predicted"/>
<evidence type="ECO:0000313" key="2">
    <source>
        <dbReference type="Proteomes" id="UP000242712"/>
    </source>
</evidence>
<dbReference type="GeneID" id="98296816"/>
<name>A0A2K4FD28_9STAP</name>
<accession>A0A2K4FD28</accession>
<dbReference type="Proteomes" id="UP000242712">
    <property type="component" value="Unassembled WGS sequence"/>
</dbReference>
<dbReference type="RefSeq" id="WP_103370684.1">
    <property type="nucleotide sequence ID" value="NZ_CBCRVO010000001.1"/>
</dbReference>
<organism evidence="1 2">
    <name type="scientific">Staphylococcus argensis</name>
    <dbReference type="NCBI Taxonomy" id="1607738"/>
    <lineage>
        <taxon>Bacteria</taxon>
        <taxon>Bacillati</taxon>
        <taxon>Bacillota</taxon>
        <taxon>Bacilli</taxon>
        <taxon>Bacillales</taxon>
        <taxon>Staphylococcaceae</taxon>
        <taxon>Staphylococcus</taxon>
    </lineage>
</organism>
<keyword evidence="2" id="KW-1185">Reference proteome</keyword>
<sequence>MPSYSDLGREEVEQQWVHFDEKEVARYQALIGSDGEALRRVPVLYCARLWPEFDLFRAINGQELKLRETDVQQYRSLETKRCYLAELRVLNVRQIRHFKKYQLQLVLYEEGRLAVKIQQTFVKEVNG</sequence>